<evidence type="ECO:0000313" key="7">
    <source>
        <dbReference type="Proteomes" id="UP000663873"/>
    </source>
</evidence>
<protein>
    <submittedName>
        <fullName evidence="3">Uncharacterized protein</fullName>
    </submittedName>
</protein>
<reference evidence="3" key="1">
    <citation type="submission" date="2021-02" db="EMBL/GenBank/DDBJ databases">
        <authorList>
            <person name="Nowell W R."/>
        </authorList>
    </citation>
    <scope>NUCLEOTIDE SEQUENCE</scope>
</reference>
<dbReference type="EMBL" id="CAJNYD010003254">
    <property type="protein sequence ID" value="CAF3488406.1"/>
    <property type="molecule type" value="Genomic_DNA"/>
</dbReference>
<keyword evidence="1" id="KW-1133">Transmembrane helix</keyword>
<evidence type="ECO:0000256" key="1">
    <source>
        <dbReference type="SAM" id="Phobius"/>
    </source>
</evidence>
<dbReference type="EMBL" id="CAJNXB010002820">
    <property type="protein sequence ID" value="CAF3278424.1"/>
    <property type="molecule type" value="Genomic_DNA"/>
</dbReference>
<gene>
    <name evidence="5" type="ORF">HFQ381_LOCUS29724</name>
    <name evidence="3" type="ORF">LUA448_LOCUS24488</name>
    <name evidence="2" type="ORF">TIS948_LOCUS16742</name>
    <name evidence="4" type="ORF">UJA718_LOCUS27115</name>
</gene>
<feature type="transmembrane region" description="Helical" evidence="1">
    <location>
        <begin position="73"/>
        <end position="96"/>
    </location>
</feature>
<keyword evidence="7" id="KW-1185">Reference proteome</keyword>
<proteinExistence type="predicted"/>
<evidence type="ECO:0000313" key="4">
    <source>
        <dbReference type="EMBL" id="CAF4513003.1"/>
    </source>
</evidence>
<dbReference type="Proteomes" id="UP000663873">
    <property type="component" value="Unassembled WGS sequence"/>
</dbReference>
<evidence type="ECO:0000313" key="5">
    <source>
        <dbReference type="EMBL" id="CAF4531017.1"/>
    </source>
</evidence>
<name>A0A818GA19_9BILA</name>
<organism evidence="3 6">
    <name type="scientific">Rotaria socialis</name>
    <dbReference type="NCBI Taxonomy" id="392032"/>
    <lineage>
        <taxon>Eukaryota</taxon>
        <taxon>Metazoa</taxon>
        <taxon>Spiralia</taxon>
        <taxon>Gnathifera</taxon>
        <taxon>Rotifera</taxon>
        <taxon>Eurotatoria</taxon>
        <taxon>Bdelloidea</taxon>
        <taxon>Philodinida</taxon>
        <taxon>Philodinidae</taxon>
        <taxon>Rotaria</taxon>
    </lineage>
</organism>
<dbReference type="AlphaFoldDB" id="A0A818GA19"/>
<dbReference type="Proteomes" id="UP000663825">
    <property type="component" value="Unassembled WGS sequence"/>
</dbReference>
<evidence type="ECO:0000313" key="2">
    <source>
        <dbReference type="EMBL" id="CAF3278424.1"/>
    </source>
</evidence>
<dbReference type="OrthoDB" id="9974226at2759"/>
<dbReference type="EMBL" id="CAJOBP010007369">
    <property type="protein sequence ID" value="CAF4513003.1"/>
    <property type="molecule type" value="Genomic_DNA"/>
</dbReference>
<comment type="caution">
    <text evidence="3">The sequence shown here is derived from an EMBL/GenBank/DDBJ whole genome shotgun (WGS) entry which is preliminary data.</text>
</comment>
<dbReference type="Proteomes" id="UP000663833">
    <property type="component" value="Unassembled WGS sequence"/>
</dbReference>
<evidence type="ECO:0000313" key="3">
    <source>
        <dbReference type="EMBL" id="CAF3488406.1"/>
    </source>
</evidence>
<accession>A0A818GA19</accession>
<evidence type="ECO:0000313" key="6">
    <source>
        <dbReference type="Proteomes" id="UP000663833"/>
    </source>
</evidence>
<dbReference type="EMBL" id="CAJOBO010004831">
    <property type="protein sequence ID" value="CAF4531017.1"/>
    <property type="molecule type" value="Genomic_DNA"/>
</dbReference>
<keyword evidence="1" id="KW-0812">Transmembrane</keyword>
<sequence>MYVTHDIEDEIDETQGYIGLGDDDFVHDNLLLLWILSPLSPPTMQICIVIGFILNVQISIMFMNWIGCLSKEYLSLLLSLSVIFISAYALIIDCILQNLDVDNVKMLY</sequence>
<dbReference type="Proteomes" id="UP000663851">
    <property type="component" value="Unassembled WGS sequence"/>
</dbReference>
<keyword evidence="1" id="KW-0472">Membrane</keyword>